<dbReference type="EMBL" id="UINC01106832">
    <property type="protein sequence ID" value="SVC71764.1"/>
    <property type="molecule type" value="Genomic_DNA"/>
</dbReference>
<proteinExistence type="predicted"/>
<dbReference type="SUPFAM" id="SSF51703">
    <property type="entry name" value="Cobalamin (vitamin B12)-dependent enzymes"/>
    <property type="match status" value="1"/>
</dbReference>
<evidence type="ECO:0000313" key="3">
    <source>
        <dbReference type="EMBL" id="SVC71764.1"/>
    </source>
</evidence>
<protein>
    <recommendedName>
        <fullName evidence="2">Methylmalonyl-CoA mutase alpha/beta chain catalytic domain-containing protein</fullName>
    </recommendedName>
</protein>
<accession>A0A382PED3</accession>
<evidence type="ECO:0000256" key="1">
    <source>
        <dbReference type="SAM" id="MobiDB-lite"/>
    </source>
</evidence>
<dbReference type="Gene3D" id="3.20.20.240">
    <property type="entry name" value="Methylmalonyl-CoA mutase"/>
    <property type="match status" value="1"/>
</dbReference>
<dbReference type="InterPro" id="IPR006099">
    <property type="entry name" value="MeMalonylCoA_mutase_a/b_cat"/>
</dbReference>
<feature type="domain" description="Methylmalonyl-CoA mutase alpha/beta chain catalytic" evidence="2">
    <location>
        <begin position="12"/>
        <end position="182"/>
    </location>
</feature>
<dbReference type="Pfam" id="PF01642">
    <property type="entry name" value="MM_CoA_mutase"/>
    <property type="match status" value="1"/>
</dbReference>
<dbReference type="PANTHER" id="PTHR48101">
    <property type="entry name" value="METHYLMALONYL-COA MUTASE, MITOCHONDRIAL-RELATED"/>
    <property type="match status" value="1"/>
</dbReference>
<gene>
    <name evidence="3" type="ORF">METZ01_LOCUS324618</name>
</gene>
<evidence type="ECO:0000259" key="2">
    <source>
        <dbReference type="Pfam" id="PF01642"/>
    </source>
</evidence>
<feature type="non-terminal residue" evidence="3">
    <location>
        <position position="1"/>
    </location>
</feature>
<dbReference type="AlphaFoldDB" id="A0A382PED3"/>
<sequence>VRLRKDSFETLGGLPISPVPSADDVSSQPEIPGEAPYTRGVHDTMYRSRLWTMRQYAGFSSADETNARFRTLLNRGQSGLSVAFDLPTQLGMDSDDPLSFGEVGRVGVAIDSIVDMRELFDGIQLDQVSTSMTINSPAIILLAMYVAVGEEQGIDPGLLRGTVQNDILKEYIARGTHVFPPE</sequence>
<dbReference type="InterPro" id="IPR016176">
    <property type="entry name" value="Cbl-dep_enz_cat"/>
</dbReference>
<organism evidence="3">
    <name type="scientific">marine metagenome</name>
    <dbReference type="NCBI Taxonomy" id="408172"/>
    <lineage>
        <taxon>unclassified sequences</taxon>
        <taxon>metagenomes</taxon>
        <taxon>ecological metagenomes</taxon>
    </lineage>
</organism>
<reference evidence="3" key="1">
    <citation type="submission" date="2018-05" db="EMBL/GenBank/DDBJ databases">
        <authorList>
            <person name="Lanie J.A."/>
            <person name="Ng W.-L."/>
            <person name="Kazmierczak K.M."/>
            <person name="Andrzejewski T.M."/>
            <person name="Davidsen T.M."/>
            <person name="Wayne K.J."/>
            <person name="Tettelin H."/>
            <person name="Glass J.I."/>
            <person name="Rusch D."/>
            <person name="Podicherti R."/>
            <person name="Tsui H.-C.T."/>
            <person name="Winkler M.E."/>
        </authorList>
    </citation>
    <scope>NUCLEOTIDE SEQUENCE</scope>
</reference>
<dbReference type="GO" id="GO:0016866">
    <property type="term" value="F:intramolecular transferase activity"/>
    <property type="evidence" value="ECO:0007669"/>
    <property type="project" value="InterPro"/>
</dbReference>
<name>A0A382PED3_9ZZZZ</name>
<feature type="region of interest" description="Disordered" evidence="1">
    <location>
        <begin position="14"/>
        <end position="39"/>
    </location>
</feature>
<dbReference type="PANTHER" id="PTHR48101:SF1">
    <property type="entry name" value="METHYLMALONYL-COA MUTASE, LARGE SUBUNIT"/>
    <property type="match status" value="1"/>
</dbReference>
<feature type="non-terminal residue" evidence="3">
    <location>
        <position position="182"/>
    </location>
</feature>
<dbReference type="GO" id="GO:0031419">
    <property type="term" value="F:cobalamin binding"/>
    <property type="evidence" value="ECO:0007669"/>
    <property type="project" value="InterPro"/>
</dbReference>